<protein>
    <submittedName>
        <fullName evidence="2">Uncharacterized protein</fullName>
    </submittedName>
</protein>
<evidence type="ECO:0000256" key="1">
    <source>
        <dbReference type="SAM" id="Phobius"/>
    </source>
</evidence>
<keyword evidence="1" id="KW-1133">Transmembrane helix</keyword>
<keyword evidence="1" id="KW-0472">Membrane</keyword>
<name>A0A3L6DLK9_MAIZE</name>
<dbReference type="AlphaFoldDB" id="A0A3L6DLK9"/>
<dbReference type="Proteomes" id="UP000251960">
    <property type="component" value="Chromosome 8"/>
</dbReference>
<feature type="transmembrane region" description="Helical" evidence="1">
    <location>
        <begin position="18"/>
        <end position="34"/>
    </location>
</feature>
<sequence>MEHVAGNWLMGFSKHDKSLILMGVAAMVWALWLSRNEVVFYHDNPKTYMQVIYRGTYWCRSWALLQRHEAAKEKLVQACRHLEKVVMMVFAHNG</sequence>
<gene>
    <name evidence="2" type="ORF">Zm00014a_000278</name>
</gene>
<keyword evidence="1" id="KW-0812">Transmembrane</keyword>
<organism evidence="2 3">
    <name type="scientific">Zea mays</name>
    <name type="common">Maize</name>
    <dbReference type="NCBI Taxonomy" id="4577"/>
    <lineage>
        <taxon>Eukaryota</taxon>
        <taxon>Viridiplantae</taxon>
        <taxon>Streptophyta</taxon>
        <taxon>Embryophyta</taxon>
        <taxon>Tracheophyta</taxon>
        <taxon>Spermatophyta</taxon>
        <taxon>Magnoliopsida</taxon>
        <taxon>Liliopsida</taxon>
        <taxon>Poales</taxon>
        <taxon>Poaceae</taxon>
        <taxon>PACMAD clade</taxon>
        <taxon>Panicoideae</taxon>
        <taxon>Andropogonodae</taxon>
        <taxon>Andropogoneae</taxon>
        <taxon>Tripsacinae</taxon>
        <taxon>Zea</taxon>
    </lineage>
</organism>
<comment type="caution">
    <text evidence="2">The sequence shown here is derived from an EMBL/GenBank/DDBJ whole genome shotgun (WGS) entry which is preliminary data.</text>
</comment>
<reference evidence="2 3" key="1">
    <citation type="journal article" date="2018" name="Nat. Genet.">
        <title>Extensive intraspecific gene order and gene structural variations between Mo17 and other maize genomes.</title>
        <authorList>
            <person name="Sun S."/>
            <person name="Zhou Y."/>
            <person name="Chen J."/>
            <person name="Shi J."/>
            <person name="Zhao H."/>
            <person name="Zhao H."/>
            <person name="Song W."/>
            <person name="Zhang M."/>
            <person name="Cui Y."/>
            <person name="Dong X."/>
            <person name="Liu H."/>
            <person name="Ma X."/>
            <person name="Jiao Y."/>
            <person name="Wang B."/>
            <person name="Wei X."/>
            <person name="Stein J.C."/>
            <person name="Glaubitz J.C."/>
            <person name="Lu F."/>
            <person name="Yu G."/>
            <person name="Liang C."/>
            <person name="Fengler K."/>
            <person name="Li B."/>
            <person name="Rafalski A."/>
            <person name="Schnable P.S."/>
            <person name="Ware D.H."/>
            <person name="Buckler E.S."/>
            <person name="Lai J."/>
        </authorList>
    </citation>
    <scope>NUCLEOTIDE SEQUENCE [LARGE SCALE GENOMIC DNA]</scope>
    <source>
        <strain evidence="3">cv. Missouri 17</strain>
        <tissue evidence="2">Seedling</tissue>
    </source>
</reference>
<evidence type="ECO:0000313" key="2">
    <source>
        <dbReference type="EMBL" id="PWZ09168.1"/>
    </source>
</evidence>
<dbReference type="EMBL" id="NCVQ01000009">
    <property type="protein sequence ID" value="PWZ09168.1"/>
    <property type="molecule type" value="Genomic_DNA"/>
</dbReference>
<accession>A0A3L6DLK9</accession>
<evidence type="ECO:0000313" key="3">
    <source>
        <dbReference type="Proteomes" id="UP000251960"/>
    </source>
</evidence>
<proteinExistence type="predicted"/>